<accession>A0A7Y9LTJ7</accession>
<dbReference type="NCBIfam" id="TIGR03448">
    <property type="entry name" value="mycothiol_MshD"/>
    <property type="match status" value="1"/>
</dbReference>
<dbReference type="InterPro" id="IPR016181">
    <property type="entry name" value="Acyl_CoA_acyltransferase"/>
</dbReference>
<reference evidence="6 7" key="1">
    <citation type="submission" date="2020-07" db="EMBL/GenBank/DDBJ databases">
        <title>Sequencing the genomes of 1000 actinobacteria strains.</title>
        <authorList>
            <person name="Klenk H.-P."/>
        </authorList>
    </citation>
    <scope>NUCLEOTIDE SEQUENCE [LARGE SCALE GENOMIC DNA]</scope>
    <source>
        <strain evidence="6 7">DSM 102047</strain>
    </source>
</reference>
<comment type="caution">
    <text evidence="4">Lacks conserved residue(s) required for the propagation of feature annotation.</text>
</comment>
<evidence type="ECO:0000256" key="1">
    <source>
        <dbReference type="ARBA" id="ARBA00022679"/>
    </source>
</evidence>
<dbReference type="Gene3D" id="3.40.630.30">
    <property type="match status" value="1"/>
</dbReference>
<feature type="binding site" evidence="4">
    <location>
        <begin position="282"/>
        <end position="288"/>
    </location>
    <ligand>
        <name>acetyl-CoA</name>
        <dbReference type="ChEBI" id="CHEBI:57288"/>
        <label>2</label>
    </ligand>
</feature>
<dbReference type="PROSITE" id="PS51186">
    <property type="entry name" value="GNAT"/>
    <property type="match status" value="2"/>
</dbReference>
<dbReference type="CDD" id="cd04301">
    <property type="entry name" value="NAT_SF"/>
    <property type="match status" value="2"/>
</dbReference>
<protein>
    <recommendedName>
        <fullName evidence="4">Mycothiol acetyltransferase</fullName>
        <shortName evidence="4">MSH acetyltransferase</shortName>
        <ecNumber evidence="4">2.3.1.189</ecNumber>
    </recommendedName>
    <alternativeName>
        <fullName evidence="4">Mycothiol synthase</fullName>
    </alternativeName>
</protein>
<evidence type="ECO:0000256" key="2">
    <source>
        <dbReference type="ARBA" id="ARBA00022737"/>
    </source>
</evidence>
<feature type="binding site" evidence="4">
    <location>
        <position position="247"/>
    </location>
    <ligand>
        <name>1D-myo-inositol 2-(L-cysteinylamino)-2-deoxy-alpha-D-glucopyranoside</name>
        <dbReference type="ChEBI" id="CHEBI:58887"/>
    </ligand>
</feature>
<organism evidence="6 7">
    <name type="scientific">Psychromicrobium silvestre</name>
    <dbReference type="NCBI Taxonomy" id="1645614"/>
    <lineage>
        <taxon>Bacteria</taxon>
        <taxon>Bacillati</taxon>
        <taxon>Actinomycetota</taxon>
        <taxon>Actinomycetes</taxon>
        <taxon>Micrococcales</taxon>
        <taxon>Micrococcaceae</taxon>
        <taxon>Psychromicrobium</taxon>
    </lineage>
</organism>
<comment type="similarity">
    <text evidence="4">Belongs to the acetyltransferase family. MshD subfamily.</text>
</comment>
<dbReference type="GO" id="GO:0010125">
    <property type="term" value="P:mycothiol biosynthetic process"/>
    <property type="evidence" value="ECO:0007669"/>
    <property type="project" value="UniProtKB-UniRule"/>
</dbReference>
<feature type="binding site" evidence="4">
    <location>
        <position position="207"/>
    </location>
    <ligand>
        <name>1D-myo-inositol 2-(L-cysteinylamino)-2-deoxy-alpha-D-glucopyranoside</name>
        <dbReference type="ChEBI" id="CHEBI:58887"/>
    </ligand>
</feature>
<sequence>MVEPELDKEESMYFREEPIEPKLLAAMRRLAASAEASDGHPPFSDQSWVEVRSDPSTARIFTACTAREAPEEDGDVGGLAGIAVVTGMGEAGAEEAGLLELVIDPDQRHRGWARSLIQAVEHSLGSAAFHELEAWSHGDHPAAAKLAKHHGFLANRELWQMRLNVTADDEPANTLLPEGLRLRSFVPGQDESAWLAVNAEAFAHHPEQGSTTLADLQAREAEDWFDPEGFLLAVDQQDEILGFHWTKVHPAAGQDAGGDDGQEAGQEALGEVYVVGVSPRAQGLGLGKALTSAGLSYLRGEGLKTILLYVDADNTAAVALYQKLGFSRWDTDVMYVSAQKEQGKR</sequence>
<keyword evidence="3 4" id="KW-0012">Acyltransferase</keyword>
<proteinExistence type="inferred from homology"/>
<comment type="catalytic activity">
    <reaction evidence="4">
        <text>1D-myo-inositol 2-(L-cysteinylamino)-2-deoxy-alpha-D-glucopyranoside + acetyl-CoA = mycothiol + CoA + H(+)</text>
        <dbReference type="Rhea" id="RHEA:26172"/>
        <dbReference type="ChEBI" id="CHEBI:15378"/>
        <dbReference type="ChEBI" id="CHEBI:16768"/>
        <dbReference type="ChEBI" id="CHEBI:57287"/>
        <dbReference type="ChEBI" id="CHEBI:57288"/>
        <dbReference type="ChEBI" id="CHEBI:58887"/>
        <dbReference type="EC" id="2.3.1.189"/>
    </reaction>
</comment>
<comment type="caution">
    <text evidence="6">The sequence shown here is derived from an EMBL/GenBank/DDBJ whole genome shotgun (WGS) entry which is preliminary data.</text>
</comment>
<dbReference type="InterPro" id="IPR050276">
    <property type="entry name" value="MshD_Acetyltransferase"/>
</dbReference>
<dbReference type="SUPFAM" id="SSF55729">
    <property type="entry name" value="Acyl-CoA N-acyltransferases (Nat)"/>
    <property type="match status" value="1"/>
</dbReference>
<dbReference type="RefSeq" id="WP_246279451.1">
    <property type="nucleotide sequence ID" value="NZ_JACBYQ010000001.1"/>
</dbReference>
<keyword evidence="7" id="KW-1185">Reference proteome</keyword>
<feature type="binding site" evidence="4">
    <location>
        <position position="45"/>
    </location>
    <ligand>
        <name>1D-myo-inositol 2-(L-cysteinylamino)-2-deoxy-alpha-D-glucopyranoside</name>
        <dbReference type="ChEBI" id="CHEBI:58887"/>
    </ligand>
</feature>
<dbReference type="InterPro" id="IPR017813">
    <property type="entry name" value="Mycothiol_AcTrfase"/>
</dbReference>
<evidence type="ECO:0000259" key="5">
    <source>
        <dbReference type="PROSITE" id="PS51186"/>
    </source>
</evidence>
<evidence type="ECO:0000313" key="7">
    <source>
        <dbReference type="Proteomes" id="UP000521748"/>
    </source>
</evidence>
<comment type="subunit">
    <text evidence="4">Monomer.</text>
</comment>
<keyword evidence="1 4" id="KW-0808">Transferase</keyword>
<dbReference type="AlphaFoldDB" id="A0A7Y9LTJ7"/>
<dbReference type="PANTHER" id="PTHR43617">
    <property type="entry name" value="L-AMINO ACID N-ACETYLTRANSFERASE"/>
    <property type="match status" value="1"/>
</dbReference>
<feature type="domain" description="N-acetyltransferase" evidence="5">
    <location>
        <begin position="180"/>
        <end position="343"/>
    </location>
</feature>
<dbReference type="HAMAP" id="MF_01698">
    <property type="entry name" value="MshD"/>
    <property type="match status" value="1"/>
</dbReference>
<dbReference type="GO" id="GO:0035447">
    <property type="term" value="F:mycothiol synthase activity"/>
    <property type="evidence" value="ECO:0007669"/>
    <property type="project" value="UniProtKB-UniRule"/>
</dbReference>
<evidence type="ECO:0000256" key="3">
    <source>
        <dbReference type="ARBA" id="ARBA00023315"/>
    </source>
</evidence>
<feature type="domain" description="N-acetyltransferase" evidence="5">
    <location>
        <begin position="14"/>
        <end position="166"/>
    </location>
</feature>
<dbReference type="EMBL" id="JACBYQ010000001">
    <property type="protein sequence ID" value="NYE95323.1"/>
    <property type="molecule type" value="Genomic_DNA"/>
</dbReference>
<dbReference type="Pfam" id="PF00583">
    <property type="entry name" value="Acetyltransf_1"/>
    <property type="match status" value="2"/>
</dbReference>
<dbReference type="EC" id="2.3.1.189" evidence="4"/>
<dbReference type="InterPro" id="IPR000182">
    <property type="entry name" value="GNAT_dom"/>
</dbReference>
<dbReference type="Proteomes" id="UP000521748">
    <property type="component" value="Unassembled WGS sequence"/>
</dbReference>
<comment type="function">
    <text evidence="4">Catalyzes the transfer of acetyl from acetyl-CoA to desacetylmycothiol (Cys-GlcN-Ins) to form mycothiol.</text>
</comment>
<name>A0A7Y9LTJ7_9MICC</name>
<dbReference type="PIRSF" id="PIRSF021524">
    <property type="entry name" value="MSH_acetyltransferase"/>
    <property type="match status" value="1"/>
</dbReference>
<dbReference type="PANTHER" id="PTHR43617:SF31">
    <property type="entry name" value="MYCOTHIOL ACETYLTRANSFERASE"/>
    <property type="match status" value="1"/>
</dbReference>
<feature type="binding site" evidence="4">
    <location>
        <position position="309"/>
    </location>
    <ligand>
        <name>1D-myo-inositol 2-(L-cysteinylamino)-2-deoxy-alpha-D-glucopyranoside</name>
        <dbReference type="ChEBI" id="CHEBI:58887"/>
    </ligand>
</feature>
<dbReference type="GO" id="GO:0008999">
    <property type="term" value="F:protein-N-terminal-alanine acetyltransferase activity"/>
    <property type="evidence" value="ECO:0007669"/>
    <property type="project" value="TreeGrafter"/>
</dbReference>
<feature type="binding site" evidence="4">
    <location>
        <position position="271"/>
    </location>
    <ligand>
        <name>1D-myo-inositol 2-(L-cysteinylamino)-2-deoxy-alpha-D-glucopyranoside</name>
        <dbReference type="ChEBI" id="CHEBI:58887"/>
    </ligand>
</feature>
<feature type="binding site" evidence="4">
    <location>
        <begin position="275"/>
        <end position="277"/>
    </location>
    <ligand>
        <name>acetyl-CoA</name>
        <dbReference type="ChEBI" id="CHEBI:57288"/>
        <label>2</label>
    </ligand>
</feature>
<evidence type="ECO:0000256" key="4">
    <source>
        <dbReference type="HAMAP-Rule" id="MF_01698"/>
    </source>
</evidence>
<feature type="binding site" evidence="4">
    <location>
        <begin position="101"/>
        <end position="103"/>
    </location>
    <ligand>
        <name>acetyl-CoA</name>
        <dbReference type="ChEBI" id="CHEBI:57288"/>
        <label>1</label>
    </ligand>
</feature>
<gene>
    <name evidence="4" type="primary">mshD</name>
    <name evidence="6" type="ORF">FHU41_001544</name>
</gene>
<keyword evidence="2 4" id="KW-0677">Repeat</keyword>
<evidence type="ECO:0000313" key="6">
    <source>
        <dbReference type="EMBL" id="NYE95323.1"/>
    </source>
</evidence>